<protein>
    <submittedName>
        <fullName evidence="1">Uncharacterized protein</fullName>
    </submittedName>
</protein>
<proteinExistence type="predicted"/>
<gene>
    <name evidence="1" type="ORF">BJ508DRAFT_410751</name>
</gene>
<name>A0A3N4IM61_ASCIM</name>
<evidence type="ECO:0000313" key="2">
    <source>
        <dbReference type="Proteomes" id="UP000275078"/>
    </source>
</evidence>
<sequence length="242" mass="27414">MSRPTFLTLPAEIHLSIFSFLTPPYSLPADASIRPASTPYNPLPNSSLDSLFYLLYALAPRIPPTSQSSSVPLSKRANAYRLYTHYTHTLFVRSFRDILMHSQRATKVLGAKLIRSFLNKTIEDIVKVQAGLAEAERVVHVEVDFWEGFWTLWLEAHPAEKSQDEQEKDAEDGWAVNTDGGKEEVVKDSEKVLVVVMRMAVKLKRRELLTSLWKMKLLKEKTPVTDQLLEEMVGKDLESLGG</sequence>
<organism evidence="1 2">
    <name type="scientific">Ascobolus immersus RN42</name>
    <dbReference type="NCBI Taxonomy" id="1160509"/>
    <lineage>
        <taxon>Eukaryota</taxon>
        <taxon>Fungi</taxon>
        <taxon>Dikarya</taxon>
        <taxon>Ascomycota</taxon>
        <taxon>Pezizomycotina</taxon>
        <taxon>Pezizomycetes</taxon>
        <taxon>Pezizales</taxon>
        <taxon>Ascobolaceae</taxon>
        <taxon>Ascobolus</taxon>
    </lineage>
</organism>
<dbReference type="EMBL" id="ML119647">
    <property type="protein sequence ID" value="RPA87213.1"/>
    <property type="molecule type" value="Genomic_DNA"/>
</dbReference>
<evidence type="ECO:0000313" key="1">
    <source>
        <dbReference type="EMBL" id="RPA87213.1"/>
    </source>
</evidence>
<reference evidence="1 2" key="1">
    <citation type="journal article" date="2018" name="Nat. Ecol. Evol.">
        <title>Pezizomycetes genomes reveal the molecular basis of ectomycorrhizal truffle lifestyle.</title>
        <authorList>
            <person name="Murat C."/>
            <person name="Payen T."/>
            <person name="Noel B."/>
            <person name="Kuo A."/>
            <person name="Morin E."/>
            <person name="Chen J."/>
            <person name="Kohler A."/>
            <person name="Krizsan K."/>
            <person name="Balestrini R."/>
            <person name="Da Silva C."/>
            <person name="Montanini B."/>
            <person name="Hainaut M."/>
            <person name="Levati E."/>
            <person name="Barry K.W."/>
            <person name="Belfiori B."/>
            <person name="Cichocki N."/>
            <person name="Clum A."/>
            <person name="Dockter R.B."/>
            <person name="Fauchery L."/>
            <person name="Guy J."/>
            <person name="Iotti M."/>
            <person name="Le Tacon F."/>
            <person name="Lindquist E.A."/>
            <person name="Lipzen A."/>
            <person name="Malagnac F."/>
            <person name="Mello A."/>
            <person name="Molinier V."/>
            <person name="Miyauchi S."/>
            <person name="Poulain J."/>
            <person name="Riccioni C."/>
            <person name="Rubini A."/>
            <person name="Sitrit Y."/>
            <person name="Splivallo R."/>
            <person name="Traeger S."/>
            <person name="Wang M."/>
            <person name="Zifcakova L."/>
            <person name="Wipf D."/>
            <person name="Zambonelli A."/>
            <person name="Paolocci F."/>
            <person name="Nowrousian M."/>
            <person name="Ottonello S."/>
            <person name="Baldrian P."/>
            <person name="Spatafora J.W."/>
            <person name="Henrissat B."/>
            <person name="Nagy L.G."/>
            <person name="Aury J.M."/>
            <person name="Wincker P."/>
            <person name="Grigoriev I.V."/>
            <person name="Bonfante P."/>
            <person name="Martin F.M."/>
        </authorList>
    </citation>
    <scope>NUCLEOTIDE SEQUENCE [LARGE SCALE GENOMIC DNA]</scope>
    <source>
        <strain evidence="1 2">RN42</strain>
    </source>
</reference>
<accession>A0A3N4IM61</accession>
<keyword evidence="2" id="KW-1185">Reference proteome</keyword>
<dbReference type="AlphaFoldDB" id="A0A3N4IM61"/>
<dbReference type="Proteomes" id="UP000275078">
    <property type="component" value="Unassembled WGS sequence"/>
</dbReference>